<geneLocation type="plasmid" evidence="3">
    <name>unnamed3 sequence</name>
</geneLocation>
<keyword evidence="2" id="KW-0614">Plasmid</keyword>
<evidence type="ECO:0000259" key="1">
    <source>
        <dbReference type="Pfam" id="PF01636"/>
    </source>
</evidence>
<accession>A0A1L3ZMC4</accession>
<feature type="domain" description="Aminoglycoside phosphotransferase" evidence="1">
    <location>
        <begin position="27"/>
        <end position="218"/>
    </location>
</feature>
<gene>
    <name evidence="2" type="ORF">BMW22_35830</name>
</gene>
<dbReference type="InterPro" id="IPR002575">
    <property type="entry name" value="Aminoglycoside_PTrfase"/>
</dbReference>
<dbReference type="RefSeq" id="WP_072642111.1">
    <property type="nucleotide sequence ID" value="NZ_CP018231.1"/>
</dbReference>
<dbReference type="AlphaFoldDB" id="A0A1L3ZMC4"/>
<proteinExistence type="predicted"/>
<dbReference type="SUPFAM" id="SSF56112">
    <property type="entry name" value="Protein kinase-like (PK-like)"/>
    <property type="match status" value="1"/>
</dbReference>
<dbReference type="Gene3D" id="3.90.1200.10">
    <property type="match status" value="1"/>
</dbReference>
<dbReference type="Pfam" id="PF01636">
    <property type="entry name" value="APH"/>
    <property type="match status" value="1"/>
</dbReference>
<reference evidence="2 3" key="1">
    <citation type="submission" date="2016-11" db="EMBL/GenBank/DDBJ databases">
        <title>Rhizobium leguminosarum bv. viciae strain Vaf12 isolated from Vavilovia formosa root nodules from Russia, Dagestan.</title>
        <authorList>
            <person name="Kimeklis A."/>
        </authorList>
    </citation>
    <scope>NUCLEOTIDE SEQUENCE [LARGE SCALE GENOMIC DNA]</scope>
    <source>
        <strain evidence="2 3">Vaf-108</strain>
        <plasmid evidence="3">Plasmid unnamed3 sequence</plasmid>
    </source>
</reference>
<dbReference type="InterPro" id="IPR011009">
    <property type="entry name" value="Kinase-like_dom_sf"/>
</dbReference>
<dbReference type="EMBL" id="CP018231">
    <property type="protein sequence ID" value="API56786.1"/>
    <property type="molecule type" value="Genomic_DNA"/>
</dbReference>
<dbReference type="Proteomes" id="UP000183050">
    <property type="component" value="Plasmid unnamed3"/>
</dbReference>
<sequence length="296" mass="32386">MTTFEAIAAKMLNVNNDAVQMVVNGVNKNLRVKSAGRDVHIRFSPTSLHSREDLEAEVAFLAAINTQLDAACDVVVAADNNILGPAIVAGQEYNGLITFTIEGEQLTSSTDDAREFGRSLAIVHRTNVQISQSAGPSPSSPIEVPPLLSSVYNDLISLKSDLKAHITQPVIGVCHGDAWLGNAINRNGRAVLFDFEFWTRGPIAYDIGTFAWNLYGQSLANSAGIFASFVEGYKSVYDLKLTTQEILLGAVEREINNIHFMTQHISMSREIKIATAKMARDTIKFATLENPLFVWE</sequence>
<evidence type="ECO:0000313" key="2">
    <source>
        <dbReference type="EMBL" id="API56786.1"/>
    </source>
</evidence>
<evidence type="ECO:0000313" key="3">
    <source>
        <dbReference type="Proteomes" id="UP000183050"/>
    </source>
</evidence>
<protein>
    <recommendedName>
        <fullName evidence="1">Aminoglycoside phosphotransferase domain-containing protein</fullName>
    </recommendedName>
</protein>
<organism evidence="2 3">
    <name type="scientific">Rhizobium leguminosarum</name>
    <dbReference type="NCBI Taxonomy" id="384"/>
    <lineage>
        <taxon>Bacteria</taxon>
        <taxon>Pseudomonadati</taxon>
        <taxon>Pseudomonadota</taxon>
        <taxon>Alphaproteobacteria</taxon>
        <taxon>Hyphomicrobiales</taxon>
        <taxon>Rhizobiaceae</taxon>
        <taxon>Rhizobium/Agrobacterium group</taxon>
        <taxon>Rhizobium</taxon>
    </lineage>
</organism>
<name>A0A1L3ZMC4_RHILE</name>